<evidence type="ECO:0000313" key="4">
    <source>
        <dbReference type="Proteomes" id="UP000253728"/>
    </source>
</evidence>
<accession>A0A336N8E3</accession>
<dbReference type="RefSeq" id="WP_032995385.1">
    <property type="nucleotide sequence ID" value="NZ_LS483485.1"/>
</dbReference>
<dbReference type="GO" id="GO:0016787">
    <property type="term" value="F:hydrolase activity"/>
    <property type="evidence" value="ECO:0007669"/>
    <property type="project" value="UniProtKB-KW"/>
</dbReference>
<dbReference type="InterPro" id="IPR029058">
    <property type="entry name" value="AB_hydrolase_fold"/>
</dbReference>
<dbReference type="AlphaFoldDB" id="A0A336N8E3"/>
<feature type="chain" id="PRO_5044584011" evidence="1">
    <location>
        <begin position="24"/>
        <end position="220"/>
    </location>
</feature>
<dbReference type="Proteomes" id="UP000274211">
    <property type="component" value="Unassembled WGS sequence"/>
</dbReference>
<protein>
    <submittedName>
        <fullName evidence="3">Hydrolase ydeN</fullName>
        <ecNumber evidence="3">3.-.-.-</ecNumber>
    </submittedName>
    <submittedName>
        <fullName evidence="2">Serine hydrolase family protein</fullName>
    </submittedName>
</protein>
<evidence type="ECO:0000313" key="3">
    <source>
        <dbReference type="EMBL" id="SSZ30711.1"/>
    </source>
</evidence>
<reference evidence="3 4" key="1">
    <citation type="submission" date="2018-06" db="EMBL/GenBank/DDBJ databases">
        <authorList>
            <consortium name="Pathogen Informatics"/>
            <person name="Doyle S."/>
        </authorList>
    </citation>
    <scope>NUCLEOTIDE SEQUENCE [LARGE SCALE GENOMIC DNA]</scope>
    <source>
        <strain evidence="3 4">NCTC5908</strain>
    </source>
</reference>
<proteinExistence type="predicted"/>
<dbReference type="EC" id="3.-.-.-" evidence="3"/>
<name>A0A336N8E3_AGGAP</name>
<keyword evidence="5" id="KW-1185">Reference proteome</keyword>
<keyword evidence="1" id="KW-0732">Signal</keyword>
<dbReference type="Pfam" id="PF06821">
    <property type="entry name" value="Ser_hydrolase"/>
    <property type="match status" value="1"/>
</dbReference>
<evidence type="ECO:0000313" key="5">
    <source>
        <dbReference type="Proteomes" id="UP000274211"/>
    </source>
</evidence>
<keyword evidence="3" id="KW-0378">Hydrolase</keyword>
<dbReference type="GeneID" id="49635787"/>
<dbReference type="SUPFAM" id="SSF53474">
    <property type="entry name" value="alpha/beta-Hydrolases"/>
    <property type="match status" value="1"/>
</dbReference>
<dbReference type="InterPro" id="IPR010662">
    <property type="entry name" value="RBBP9/YdeN"/>
</dbReference>
<dbReference type="EMBL" id="UFSP01000005">
    <property type="protein sequence ID" value="SSZ30711.1"/>
    <property type="molecule type" value="Genomic_DNA"/>
</dbReference>
<sequence length="220" mass="24684">MNRRQFCYLSLGAGAVVSSMAFGQSSSATQQYKVFIIHGYGATPQDHWFPWLKQQTSQYEISTVMIPFPNSEHPDFERWQQTLRDYVGMPDERCIFVAHSLGTISLLHYLSVMCPKRIGGMILVAGFAGRIPGLATINDFNIDAYVDRTTIDFAAIQTMTSKIYCVISDDDYIVVPKSSHLLAQQLHAQIINVEKGGHFLATDGFTQLPQAWLALKQCIQ</sequence>
<dbReference type="STRING" id="732.ADJ80_02425"/>
<dbReference type="Gene3D" id="3.40.50.1820">
    <property type="entry name" value="alpha/beta hydrolase"/>
    <property type="match status" value="1"/>
</dbReference>
<evidence type="ECO:0000313" key="2">
    <source>
        <dbReference type="EMBL" id="RMW80989.1"/>
    </source>
</evidence>
<feature type="signal peptide" evidence="1">
    <location>
        <begin position="1"/>
        <end position="23"/>
    </location>
</feature>
<dbReference type="Proteomes" id="UP000253728">
    <property type="component" value="Unassembled WGS sequence"/>
</dbReference>
<dbReference type="PANTHER" id="PTHR15394:SF3">
    <property type="entry name" value="SERINE HYDROLASE RBBP9"/>
    <property type="match status" value="1"/>
</dbReference>
<reference evidence="2 5" key="2">
    <citation type="journal article" date="2019" name="J. Oral Microbiol.">
        <title>Role of OmpA1 and OmpA2 in Aggregatibacter actinomycetemcomitans and Aggregatibacter aphrophilus serum resistance.</title>
        <authorList>
            <person name="Lindholm M."/>
            <person name="Min Aung K."/>
            <person name="Nyunt Wai S."/>
            <person name="Oscarsson J."/>
        </authorList>
    </citation>
    <scope>NUCLEOTIDE SEQUENCE [LARGE SCALE GENOMIC DNA]</scope>
    <source>
        <strain evidence="2 5">HK83</strain>
    </source>
</reference>
<gene>
    <name evidence="3" type="primary">ydeN</name>
    <name evidence="2" type="ORF">DOL88_08615</name>
    <name evidence="3" type="ORF">NCTC5908_02547</name>
</gene>
<dbReference type="PANTHER" id="PTHR15394">
    <property type="entry name" value="SERINE HYDROLASE RBBP9"/>
    <property type="match status" value="1"/>
</dbReference>
<dbReference type="EMBL" id="QMGS01000083">
    <property type="protein sequence ID" value="RMW80989.1"/>
    <property type="molecule type" value="Genomic_DNA"/>
</dbReference>
<organism evidence="3 4">
    <name type="scientific">Aggregatibacter aphrophilus</name>
    <name type="common">Haemophilus aphrophilus</name>
    <dbReference type="NCBI Taxonomy" id="732"/>
    <lineage>
        <taxon>Bacteria</taxon>
        <taxon>Pseudomonadati</taxon>
        <taxon>Pseudomonadota</taxon>
        <taxon>Gammaproteobacteria</taxon>
        <taxon>Pasteurellales</taxon>
        <taxon>Pasteurellaceae</taxon>
        <taxon>Aggregatibacter</taxon>
    </lineage>
</organism>
<evidence type="ECO:0000256" key="1">
    <source>
        <dbReference type="SAM" id="SignalP"/>
    </source>
</evidence>